<keyword evidence="2" id="KW-0479">Metal-binding</keyword>
<dbReference type="InterPro" id="IPR024607">
    <property type="entry name" value="Sulfatase_CS"/>
</dbReference>
<accession>A0A4Y8MHI9</accession>
<dbReference type="NCBIfam" id="TIGR03417">
    <property type="entry name" value="chol_sulfatase"/>
    <property type="match status" value="1"/>
</dbReference>
<sequence length="516" mass="58781">MKKPNIVFIMADQMTAYALSAYGNKVTKTPNLDRLAAEGTVFENAYCPYPLCAPSRFALMAGRLPSRIGAYDNAAEFPAAVPTFAHYLRDAGYYTCLSGKMHFVGPDQHHGFEDRLTTEIYPADFSWTPLTYDEVDDPEEPTTHVKTQGVSSVETVADASAVARSLQIDYDDEVARRAVQQIYDWRRYGDGRPLFMTVSFTQPHDPYVSTPEFWDLYKDEDIDAPRVAKIPLEQMDPHSRGLFFHYGLDKFNVTEDVYRRARHGYYAMISYIDKRVGEIRAALEATGMAKDTILMFTSDHGDMVGERGLWFKKNLFNPALSVPLLYFDPRKQGLNRVKAPVSLVDVLPTLVDIATGSEDAIVTPFEGSSLLPLMCEDEPERVVLAEHLDGGTKAPRVMVRKGDYKLVYSKAYPPQLYNLADDPGERLNLAENPDYRAVFEELKRILSKTWDLGHLRDEVVASQRTRQFLLRALQKGKVMDWETYPNAIREHTKFVRRGEYFPEVEQRSYLRLPDSD</sequence>
<dbReference type="CDD" id="cd16032">
    <property type="entry name" value="choline-sulfatase"/>
    <property type="match status" value="1"/>
</dbReference>
<dbReference type="AlphaFoldDB" id="A0A4Y8MHI9"/>
<evidence type="ECO:0000259" key="4">
    <source>
        <dbReference type="Pfam" id="PF00884"/>
    </source>
</evidence>
<dbReference type="RefSeq" id="WP_134466806.1">
    <property type="nucleotide sequence ID" value="NZ_SNVI01000008.1"/>
</dbReference>
<comment type="caution">
    <text evidence="5">The sequence shown here is derived from an EMBL/GenBank/DDBJ whole genome shotgun (WGS) entry which is preliminary data.</text>
</comment>
<dbReference type="EC" id="3.1.6.6" evidence="5"/>
<dbReference type="Pfam" id="PF00884">
    <property type="entry name" value="Sulfatase"/>
    <property type="match status" value="1"/>
</dbReference>
<name>A0A4Y8MHI9_9BURK</name>
<evidence type="ECO:0000256" key="1">
    <source>
        <dbReference type="ARBA" id="ARBA00008779"/>
    </source>
</evidence>
<gene>
    <name evidence="5" type="primary">betC</name>
    <name evidence="5" type="ORF">E2553_45465</name>
</gene>
<dbReference type="PANTHER" id="PTHR45953">
    <property type="entry name" value="IDURONATE 2-SULFATASE"/>
    <property type="match status" value="1"/>
</dbReference>
<comment type="similarity">
    <text evidence="1">Belongs to the sulfatase family.</text>
</comment>
<dbReference type="PROSITE" id="PS00523">
    <property type="entry name" value="SULFATASE_1"/>
    <property type="match status" value="1"/>
</dbReference>
<keyword evidence="3 5" id="KW-0378">Hydrolase</keyword>
<dbReference type="InterPro" id="IPR000917">
    <property type="entry name" value="Sulfatase_N"/>
</dbReference>
<dbReference type="PANTHER" id="PTHR45953:SF1">
    <property type="entry name" value="IDURONATE 2-SULFATASE"/>
    <property type="match status" value="1"/>
</dbReference>
<dbReference type="PROSITE" id="PS00149">
    <property type="entry name" value="SULFATASE_2"/>
    <property type="match status" value="1"/>
</dbReference>
<dbReference type="EMBL" id="SNVI01000008">
    <property type="protein sequence ID" value="TFE36885.1"/>
    <property type="molecule type" value="Genomic_DNA"/>
</dbReference>
<dbReference type="SUPFAM" id="SSF53649">
    <property type="entry name" value="Alkaline phosphatase-like"/>
    <property type="match status" value="1"/>
</dbReference>
<dbReference type="GO" id="GO:0005737">
    <property type="term" value="C:cytoplasm"/>
    <property type="evidence" value="ECO:0007669"/>
    <property type="project" value="TreeGrafter"/>
</dbReference>
<dbReference type="InterPro" id="IPR017850">
    <property type="entry name" value="Alkaline_phosphatase_core_sf"/>
</dbReference>
<dbReference type="GO" id="GO:0047753">
    <property type="term" value="F:choline-sulfatase activity"/>
    <property type="evidence" value="ECO:0007669"/>
    <property type="project" value="UniProtKB-EC"/>
</dbReference>
<dbReference type="Gene3D" id="3.40.720.10">
    <property type="entry name" value="Alkaline Phosphatase, subunit A"/>
    <property type="match status" value="1"/>
</dbReference>
<dbReference type="GO" id="GO:0046872">
    <property type="term" value="F:metal ion binding"/>
    <property type="evidence" value="ECO:0007669"/>
    <property type="project" value="UniProtKB-KW"/>
</dbReference>
<organism evidence="5 6">
    <name type="scientific">Paraburkholderia dipogonis</name>
    <dbReference type="NCBI Taxonomy" id="1211383"/>
    <lineage>
        <taxon>Bacteria</taxon>
        <taxon>Pseudomonadati</taxon>
        <taxon>Pseudomonadota</taxon>
        <taxon>Betaproteobacteria</taxon>
        <taxon>Burkholderiales</taxon>
        <taxon>Burkholderiaceae</taxon>
        <taxon>Paraburkholderia</taxon>
    </lineage>
</organism>
<evidence type="ECO:0000313" key="6">
    <source>
        <dbReference type="Proteomes" id="UP000297385"/>
    </source>
</evidence>
<evidence type="ECO:0000313" key="5">
    <source>
        <dbReference type="EMBL" id="TFE36885.1"/>
    </source>
</evidence>
<proteinExistence type="inferred from homology"/>
<protein>
    <submittedName>
        <fullName evidence="5">Choline-sulfatase</fullName>
        <ecNumber evidence="5">3.1.6.6</ecNumber>
    </submittedName>
</protein>
<dbReference type="InterPro" id="IPR017785">
    <property type="entry name" value="Choline-sulfatase"/>
</dbReference>
<feature type="domain" description="Sulfatase N-terminal" evidence="4">
    <location>
        <begin position="4"/>
        <end position="354"/>
    </location>
</feature>
<dbReference type="Proteomes" id="UP000297385">
    <property type="component" value="Unassembled WGS sequence"/>
</dbReference>
<evidence type="ECO:0000256" key="3">
    <source>
        <dbReference type="ARBA" id="ARBA00022801"/>
    </source>
</evidence>
<evidence type="ECO:0000256" key="2">
    <source>
        <dbReference type="ARBA" id="ARBA00022723"/>
    </source>
</evidence>
<reference evidence="5 6" key="1">
    <citation type="submission" date="2019-03" db="EMBL/GenBank/DDBJ databases">
        <title>Complete Genome Sequence of Paraburkholderia dipogonis ICMP 19430T, a Nitrogen-fixing Symbiont of the South African Invasive Legume Dipogon lignosus in New Zealand.</title>
        <authorList>
            <person name="De Meyer S.E."/>
        </authorList>
    </citation>
    <scope>NUCLEOTIDE SEQUENCE [LARGE SCALE GENOMIC DNA]</scope>
    <source>
        <strain evidence="5 6">ICMP 19430</strain>
    </source>
</reference>